<gene>
    <name evidence="1" type="ORF">SAMN02910417_01093</name>
</gene>
<evidence type="ECO:0000313" key="2">
    <source>
        <dbReference type="Proteomes" id="UP000199228"/>
    </source>
</evidence>
<accession>A0A1G6B2L6</accession>
<protein>
    <submittedName>
        <fullName evidence="1">Uncharacterized protein</fullName>
    </submittedName>
</protein>
<dbReference type="STRING" id="1732.SAMN02910417_01093"/>
<dbReference type="AlphaFoldDB" id="A0A1G6B2L6"/>
<proteinExistence type="predicted"/>
<dbReference type="RefSeq" id="WP_090173051.1">
    <property type="nucleotide sequence ID" value="NZ_FMXR01000008.1"/>
</dbReference>
<organism evidence="1 2">
    <name type="scientific">Eubacterium oxidoreducens</name>
    <dbReference type="NCBI Taxonomy" id="1732"/>
    <lineage>
        <taxon>Bacteria</taxon>
        <taxon>Bacillati</taxon>
        <taxon>Bacillota</taxon>
        <taxon>Clostridia</taxon>
        <taxon>Eubacteriales</taxon>
        <taxon>Eubacteriaceae</taxon>
        <taxon>Eubacterium</taxon>
    </lineage>
</organism>
<keyword evidence="2" id="KW-1185">Reference proteome</keyword>
<dbReference type="EMBL" id="FMXR01000008">
    <property type="protein sequence ID" value="SDB14931.1"/>
    <property type="molecule type" value="Genomic_DNA"/>
</dbReference>
<name>A0A1G6B2L6_EUBOX</name>
<sequence length="70" mass="8270">MNNIKDNLHTQICKVEKDASNDMTYLEWILYVHHAIGNPLTMEYMNWLMDEATNEELVREVEMADELIAK</sequence>
<dbReference type="Proteomes" id="UP000199228">
    <property type="component" value="Unassembled WGS sequence"/>
</dbReference>
<evidence type="ECO:0000313" key="1">
    <source>
        <dbReference type="EMBL" id="SDB14931.1"/>
    </source>
</evidence>
<reference evidence="1 2" key="1">
    <citation type="submission" date="2016-10" db="EMBL/GenBank/DDBJ databases">
        <authorList>
            <person name="de Groot N.N."/>
        </authorList>
    </citation>
    <scope>NUCLEOTIDE SEQUENCE [LARGE SCALE GENOMIC DNA]</scope>
    <source>
        <strain evidence="1 2">DSM 3217</strain>
    </source>
</reference>